<name>A0A163Z5E6_9BRAD</name>
<keyword evidence="2" id="KW-1185">Reference proteome</keyword>
<dbReference type="AlphaFoldDB" id="A0A163Z5E6"/>
<evidence type="ECO:0000313" key="2">
    <source>
        <dbReference type="Proteomes" id="UP000076574"/>
    </source>
</evidence>
<dbReference type="RefSeq" id="WP_068732822.1">
    <property type="nucleotide sequence ID" value="NZ_LVYV01000012.1"/>
</dbReference>
<dbReference type="EMBL" id="LVYV01000012">
    <property type="protein sequence ID" value="KZD22929.1"/>
    <property type="molecule type" value="Genomic_DNA"/>
</dbReference>
<gene>
    <name evidence="1" type="ORF">A4A58_05845</name>
</gene>
<sequence>MSQPAARPESDPYEDACARAIEACGGDTHGTIKALLIANEFLEAQLTELRTAVSLGYARGKLHEYVVALPEDRKDWYD</sequence>
<accession>A0A163Z5E6</accession>
<dbReference type="OrthoDB" id="8101345at2"/>
<protein>
    <submittedName>
        <fullName evidence="1">Uncharacterized protein</fullName>
    </submittedName>
</protein>
<organism evidence="1 2">
    <name type="scientific">Tardiphaga robiniae</name>
    <dbReference type="NCBI Taxonomy" id="943830"/>
    <lineage>
        <taxon>Bacteria</taxon>
        <taxon>Pseudomonadati</taxon>
        <taxon>Pseudomonadota</taxon>
        <taxon>Alphaproteobacteria</taxon>
        <taxon>Hyphomicrobiales</taxon>
        <taxon>Nitrobacteraceae</taxon>
        <taxon>Tardiphaga</taxon>
    </lineage>
</organism>
<reference evidence="1 2" key="1">
    <citation type="submission" date="2016-03" db="EMBL/GenBank/DDBJ databases">
        <title>Microsymbionts genomes from the relict species Vavilovia formosa (Stev.) Fed.</title>
        <authorList>
            <person name="Kopat V."/>
            <person name="Chirak E."/>
            <person name="Kimeklis A."/>
            <person name="Andronov E."/>
        </authorList>
    </citation>
    <scope>NUCLEOTIDE SEQUENCE [LARGE SCALE GENOMIC DNA]</scope>
    <source>
        <strain evidence="1 2">Vaf07</strain>
    </source>
</reference>
<dbReference type="Proteomes" id="UP000076574">
    <property type="component" value="Unassembled WGS sequence"/>
</dbReference>
<comment type="caution">
    <text evidence="1">The sequence shown here is derived from an EMBL/GenBank/DDBJ whole genome shotgun (WGS) entry which is preliminary data.</text>
</comment>
<evidence type="ECO:0000313" key="1">
    <source>
        <dbReference type="EMBL" id="KZD22929.1"/>
    </source>
</evidence>
<proteinExistence type="predicted"/>